<feature type="transmembrane region" description="Helical" evidence="6">
    <location>
        <begin position="377"/>
        <end position="400"/>
    </location>
</feature>
<keyword evidence="3 6" id="KW-0812">Transmembrane</keyword>
<evidence type="ECO:0000256" key="3">
    <source>
        <dbReference type="ARBA" id="ARBA00022692"/>
    </source>
</evidence>
<feature type="transmembrane region" description="Helical" evidence="6">
    <location>
        <begin position="37"/>
        <end position="53"/>
    </location>
</feature>
<dbReference type="InterPro" id="IPR025405">
    <property type="entry name" value="DUF4131"/>
</dbReference>
<evidence type="ECO:0000313" key="10">
    <source>
        <dbReference type="Proteomes" id="UP001557465"/>
    </source>
</evidence>
<dbReference type="RefSeq" id="WP_368390908.1">
    <property type="nucleotide sequence ID" value="NZ_JBFRYC010000002.1"/>
</dbReference>
<evidence type="ECO:0000256" key="2">
    <source>
        <dbReference type="ARBA" id="ARBA00022475"/>
    </source>
</evidence>
<protein>
    <submittedName>
        <fullName evidence="9">ComEC/Rec2 family competence protein</fullName>
    </submittedName>
</protein>
<evidence type="ECO:0000256" key="6">
    <source>
        <dbReference type="SAM" id="Phobius"/>
    </source>
</evidence>
<dbReference type="PANTHER" id="PTHR30619:SF1">
    <property type="entry name" value="RECOMBINATION PROTEIN 2"/>
    <property type="match status" value="1"/>
</dbReference>
<dbReference type="EMBL" id="JBFRYC010000002">
    <property type="protein sequence ID" value="MEX1660657.1"/>
    <property type="molecule type" value="Genomic_DNA"/>
</dbReference>
<evidence type="ECO:0000259" key="8">
    <source>
        <dbReference type="Pfam" id="PF13567"/>
    </source>
</evidence>
<keyword evidence="2" id="KW-1003">Cell membrane</keyword>
<accession>A0ABV3TH78</accession>
<feature type="transmembrane region" description="Helical" evidence="6">
    <location>
        <begin position="507"/>
        <end position="524"/>
    </location>
</feature>
<organism evidence="9 10">
    <name type="scientific">Thioclava arctica</name>
    <dbReference type="NCBI Taxonomy" id="3238301"/>
    <lineage>
        <taxon>Bacteria</taxon>
        <taxon>Pseudomonadati</taxon>
        <taxon>Pseudomonadota</taxon>
        <taxon>Alphaproteobacteria</taxon>
        <taxon>Rhodobacterales</taxon>
        <taxon>Paracoccaceae</taxon>
        <taxon>Thioclava</taxon>
    </lineage>
</organism>
<dbReference type="Proteomes" id="UP001557465">
    <property type="component" value="Unassembled WGS sequence"/>
</dbReference>
<comment type="caution">
    <text evidence="9">The sequence shown here is derived from an EMBL/GenBank/DDBJ whole genome shotgun (WGS) entry which is preliminary data.</text>
</comment>
<feature type="transmembrane region" description="Helical" evidence="6">
    <location>
        <begin position="447"/>
        <end position="470"/>
    </location>
</feature>
<feature type="transmembrane region" description="Helical" evidence="6">
    <location>
        <begin position="314"/>
        <end position="332"/>
    </location>
</feature>
<feature type="transmembrane region" description="Helical" evidence="6">
    <location>
        <begin position="83"/>
        <end position="102"/>
    </location>
</feature>
<sequence>MTRPRAGRLLGALGRVLLGGLADPALALTRARARLFLWVPVALSLGIGAYFAARSEPGTPSYAMAAIVGIMASWLWLRGADWVRFGAAIIALACAGFLLAGARAHAVAAPVLSYRYYGPVEGRVIGIDRAASDKLRITLDQVRIDARTLPKRVRIALGDMGDSDVPPPGSFVMTTAHLMPPPPPAAPGAYDFRRAAWFNGLGAIGYTSVPVLRAAPPERSDLGLSAHRARRALSQAIQARIPGQPGAIAAALLTGDRSGLSEATREAMRRSNLAHLIAISGLHMGLLAGFVFALVRYGLALWGNRALVWPVKKIAAIVALLAATGYLWLSGAAVSTQRAWIMVTVMLLAVLIDRRALSLRRVALAATVLLIWHPESLIAPGFQMSFAATTALIVALGPWARVARHIPRLLRPLAMLIATSVIAGAATAPIVAAQFHRLSEYGVFANLLAVPAMGMVVMPAGVIAAILSLIGLSAPALWVMGLGTRWILAVADYFATIEGAVVPVTQPGPWVIPLLCLGALGAVLMRGAGRSLAILLIALSGVLWLRAPQAQPALLIAPEGELVGLMTSQGRALSKPAAKFVGARWLEADGDSATAALGAKRAAFSGPNSAREARFAGRKLIHLSGKSALSNLDTACRDNALIVINARVKSAPKGCDLWDQTRLRKTGAIALDGQGEVMAQARPGPRLWSR</sequence>
<gene>
    <name evidence="9" type="ORF">AB4874_03205</name>
</gene>
<feature type="transmembrane region" description="Helical" evidence="6">
    <location>
        <begin position="412"/>
        <end position="435"/>
    </location>
</feature>
<keyword evidence="10" id="KW-1185">Reference proteome</keyword>
<name>A0ABV3TH78_9RHOB</name>
<evidence type="ECO:0000256" key="1">
    <source>
        <dbReference type="ARBA" id="ARBA00004651"/>
    </source>
</evidence>
<proteinExistence type="predicted"/>
<keyword evidence="4 6" id="KW-1133">Transmembrane helix</keyword>
<evidence type="ECO:0000256" key="5">
    <source>
        <dbReference type="ARBA" id="ARBA00023136"/>
    </source>
</evidence>
<dbReference type="Pfam" id="PF03772">
    <property type="entry name" value="Competence"/>
    <property type="match status" value="1"/>
</dbReference>
<comment type="subcellular location">
    <subcellularLocation>
        <location evidence="1">Cell membrane</location>
        <topology evidence="1">Multi-pass membrane protein</topology>
    </subcellularLocation>
</comment>
<evidence type="ECO:0000259" key="7">
    <source>
        <dbReference type="Pfam" id="PF03772"/>
    </source>
</evidence>
<feature type="transmembrane region" description="Helical" evidence="6">
    <location>
        <begin position="273"/>
        <end position="294"/>
    </location>
</feature>
<dbReference type="NCBIfam" id="TIGR00360">
    <property type="entry name" value="ComEC_N-term"/>
    <property type="match status" value="1"/>
</dbReference>
<feature type="transmembrane region" description="Helical" evidence="6">
    <location>
        <begin position="531"/>
        <end position="547"/>
    </location>
</feature>
<dbReference type="InterPro" id="IPR004477">
    <property type="entry name" value="ComEC_N"/>
</dbReference>
<keyword evidence="5 6" id="KW-0472">Membrane</keyword>
<evidence type="ECO:0000313" key="9">
    <source>
        <dbReference type="EMBL" id="MEX1660657.1"/>
    </source>
</evidence>
<feature type="domain" description="ComEC/Rec2-related protein" evidence="7">
    <location>
        <begin position="252"/>
        <end position="526"/>
    </location>
</feature>
<dbReference type="InterPro" id="IPR052159">
    <property type="entry name" value="Competence_DNA_uptake"/>
</dbReference>
<dbReference type="Pfam" id="PF13567">
    <property type="entry name" value="DUF4131"/>
    <property type="match status" value="1"/>
</dbReference>
<dbReference type="PANTHER" id="PTHR30619">
    <property type="entry name" value="DNA INTERNALIZATION/COMPETENCE PROTEIN COMEC/REC2"/>
    <property type="match status" value="1"/>
</dbReference>
<evidence type="ECO:0000256" key="4">
    <source>
        <dbReference type="ARBA" id="ARBA00022989"/>
    </source>
</evidence>
<reference evidence="9 10" key="1">
    <citation type="journal article" date="2011" name="Int. J. Syst. Evol. Microbiol.">
        <title>Zhongshania antarctica gen. nov., sp. nov. and Zhongshania guokunii sp. nov., gammaproteobacteria respectively isolated from coastal attached (fast) ice and surface seawater of the Antarctic.</title>
        <authorList>
            <person name="Li H.J."/>
            <person name="Zhang X.Y."/>
            <person name="Chen C.X."/>
            <person name="Zhang Y.J."/>
            <person name="Gao Z.M."/>
            <person name="Yu Y."/>
            <person name="Chen X.L."/>
            <person name="Chen B."/>
            <person name="Zhang Y.Z."/>
        </authorList>
    </citation>
    <scope>NUCLEOTIDE SEQUENCE [LARGE SCALE GENOMIC DNA]</scope>
    <source>
        <strain evidence="9 10">15-R06ZXC-3</strain>
    </source>
</reference>
<feature type="domain" description="DUF4131" evidence="8">
    <location>
        <begin position="61"/>
        <end position="207"/>
    </location>
</feature>